<feature type="domain" description="Lipocalin-like" evidence="2">
    <location>
        <begin position="35"/>
        <end position="148"/>
    </location>
</feature>
<dbReference type="EMBL" id="SIRS01000003">
    <property type="protein sequence ID" value="TBN16523.1"/>
    <property type="molecule type" value="Genomic_DNA"/>
</dbReference>
<proteinExistence type="predicted"/>
<name>A0A4V2JB30_9FLAO</name>
<gene>
    <name evidence="3" type="ORF">EYD46_07750</name>
</gene>
<dbReference type="Proteomes" id="UP000292372">
    <property type="component" value="Unassembled WGS sequence"/>
</dbReference>
<evidence type="ECO:0000256" key="1">
    <source>
        <dbReference type="SAM" id="SignalP"/>
    </source>
</evidence>
<dbReference type="OrthoDB" id="1434105at2"/>
<feature type="signal peptide" evidence="1">
    <location>
        <begin position="1"/>
        <end position="23"/>
    </location>
</feature>
<keyword evidence="1" id="KW-0732">Signal</keyword>
<organism evidence="3 4">
    <name type="scientific">Hyunsoonleella pacifica</name>
    <dbReference type="NCBI Taxonomy" id="1080224"/>
    <lineage>
        <taxon>Bacteria</taxon>
        <taxon>Pseudomonadati</taxon>
        <taxon>Bacteroidota</taxon>
        <taxon>Flavobacteriia</taxon>
        <taxon>Flavobacteriales</taxon>
        <taxon>Flavobacteriaceae</taxon>
    </lineage>
</organism>
<dbReference type="Pfam" id="PF13648">
    <property type="entry name" value="Lipocalin_4"/>
    <property type="match status" value="1"/>
</dbReference>
<feature type="chain" id="PRO_5020713672" description="Lipocalin-like domain-containing protein" evidence="1">
    <location>
        <begin position="24"/>
        <end position="175"/>
    </location>
</feature>
<reference evidence="3 4" key="1">
    <citation type="journal article" date="2015" name="Int. J. Syst. Evol. Microbiol.">
        <title>Hyunsoonleella pacifica sp. nov., isolated from seawater of South Pacific Gyre.</title>
        <authorList>
            <person name="Gao X."/>
            <person name="Zhang Z."/>
            <person name="Dai X."/>
            <person name="Zhang X.H."/>
        </authorList>
    </citation>
    <scope>NUCLEOTIDE SEQUENCE [LARGE SCALE GENOMIC DNA]</scope>
    <source>
        <strain evidence="3 4">SW033</strain>
    </source>
</reference>
<keyword evidence="4" id="KW-1185">Reference proteome</keyword>
<accession>A0A4V2JB30</accession>
<sequence length="175" mass="19636">MKTTKFFSALLVLLLTLSCSKSSDEGEIQDQEIAIEGVWLLRDITDINLEGNPLPTEVSQEIRAFVELILNEGCEMMVFEFRPDKSVILEQYDVNDFNPTEEEVEYIVNCANIDTFNGTWDLQENQLTISGEDDESSSFSIRLQSSIMILEDVPLGAILPIDGQGDFVFEKLGNG</sequence>
<dbReference type="AlphaFoldDB" id="A0A4V2JB30"/>
<evidence type="ECO:0000313" key="3">
    <source>
        <dbReference type="EMBL" id="TBN16523.1"/>
    </source>
</evidence>
<evidence type="ECO:0000313" key="4">
    <source>
        <dbReference type="Proteomes" id="UP000292372"/>
    </source>
</evidence>
<dbReference type="RefSeq" id="WP_130936504.1">
    <property type="nucleotide sequence ID" value="NZ_BMEE01000002.1"/>
</dbReference>
<evidence type="ECO:0000259" key="2">
    <source>
        <dbReference type="Pfam" id="PF13648"/>
    </source>
</evidence>
<protein>
    <recommendedName>
        <fullName evidence="2">Lipocalin-like domain-containing protein</fullName>
    </recommendedName>
</protein>
<comment type="caution">
    <text evidence="3">The sequence shown here is derived from an EMBL/GenBank/DDBJ whole genome shotgun (WGS) entry which is preliminary data.</text>
</comment>
<dbReference type="PROSITE" id="PS51257">
    <property type="entry name" value="PROKAR_LIPOPROTEIN"/>
    <property type="match status" value="1"/>
</dbReference>
<dbReference type="InterPro" id="IPR024311">
    <property type="entry name" value="Lipocalin-like"/>
</dbReference>